<evidence type="ECO:0000256" key="5">
    <source>
        <dbReference type="ARBA" id="ARBA00023033"/>
    </source>
</evidence>
<feature type="region of interest" description="Disordered" evidence="7">
    <location>
        <begin position="514"/>
        <end position="547"/>
    </location>
</feature>
<reference evidence="10" key="1">
    <citation type="submission" date="2018-02" db="EMBL/GenBank/DDBJ databases">
        <authorList>
            <person name="Cohen D.B."/>
            <person name="Kent A.D."/>
        </authorList>
    </citation>
    <scope>NUCLEOTIDE SEQUENCE</scope>
</reference>
<dbReference type="InterPro" id="IPR002401">
    <property type="entry name" value="Cyt_P450_E_grp-I"/>
</dbReference>
<keyword evidence="2 6" id="KW-0479">Metal-binding</keyword>
<evidence type="ECO:0000256" key="3">
    <source>
        <dbReference type="ARBA" id="ARBA00023002"/>
    </source>
</evidence>
<dbReference type="Gene3D" id="1.10.630.10">
    <property type="entry name" value="Cytochrome P450"/>
    <property type="match status" value="2"/>
</dbReference>
<dbReference type="GO" id="GO:0016705">
    <property type="term" value="F:oxidoreductase activity, acting on paired donors, with incorporation or reduction of molecular oxygen"/>
    <property type="evidence" value="ECO:0007669"/>
    <property type="project" value="InterPro"/>
</dbReference>
<feature type="compositionally biased region" description="Polar residues" evidence="7">
    <location>
        <begin position="9"/>
        <end position="21"/>
    </location>
</feature>
<organism evidence="10">
    <name type="scientific">Fagus sylvatica</name>
    <name type="common">Beechnut</name>
    <dbReference type="NCBI Taxonomy" id="28930"/>
    <lineage>
        <taxon>Eukaryota</taxon>
        <taxon>Viridiplantae</taxon>
        <taxon>Streptophyta</taxon>
        <taxon>Embryophyta</taxon>
        <taxon>Tracheophyta</taxon>
        <taxon>Spermatophyta</taxon>
        <taxon>Magnoliopsida</taxon>
        <taxon>eudicotyledons</taxon>
        <taxon>Gunneridae</taxon>
        <taxon>Pentapetalae</taxon>
        <taxon>rosids</taxon>
        <taxon>fabids</taxon>
        <taxon>Fagales</taxon>
        <taxon>Fagaceae</taxon>
        <taxon>Fagus</taxon>
    </lineage>
</organism>
<dbReference type="PRINTS" id="PR00463">
    <property type="entry name" value="EP450I"/>
</dbReference>
<dbReference type="InterPro" id="IPR050651">
    <property type="entry name" value="Plant_Cytochrome_P450_Monoox"/>
</dbReference>
<name>A0A2N9JBS7_FAGSY</name>
<dbReference type="InterPro" id="IPR001128">
    <property type="entry name" value="Cyt_P450"/>
</dbReference>
<keyword evidence="5" id="KW-0503">Monooxygenase</keyword>
<dbReference type="EMBL" id="OIVN01006490">
    <property type="protein sequence ID" value="SPD34105.1"/>
    <property type="molecule type" value="Genomic_DNA"/>
</dbReference>
<evidence type="ECO:0000313" key="10">
    <source>
        <dbReference type="EMBL" id="SPD34105.1"/>
    </source>
</evidence>
<keyword evidence="1 6" id="KW-0349">Heme</keyword>
<comment type="cofactor">
    <cofactor evidence="6">
        <name>heme</name>
        <dbReference type="ChEBI" id="CHEBI:30413"/>
    </cofactor>
</comment>
<feature type="compositionally biased region" description="Polar residues" evidence="7">
    <location>
        <begin position="514"/>
        <end position="526"/>
    </location>
</feature>
<feature type="domain" description="Reverse transcriptase Ty1/copia-type" evidence="8">
    <location>
        <begin position="661"/>
        <end position="803"/>
    </location>
</feature>
<sequence length="1386" mass="154307">MVSEPTMANDASTNLGSSSSLQRDESTNQLFLHHGDSPGTILVSQPLSGDNYHTWSRSMIMALTVKNKVGFINGTISAPVDQSLPSFNLWTHCNTMGSGPRIFEIQKAISSLTQDQCNVSAYFTKLKSLWDELNNYRSFPACSCGALKILIDNKQHENVMQFLMGLNDSFANVRAQILMMEPLPAINKAFSLVVQEERQRGIGCTTLESSGDSMALYTRSEVPRNNFGGRGYSRKKDRPLCSHCGIFGHIVDKCYKLHGFPLGFKFRNTSHAANQVSMLGESSPHLPITQAQCQQLLAMLASQASLSFASSQTSLSSAQSVLPSQITDIAAPASEASSSTPHQAATVTSQFMSSTFHAYSPSFIPKHSVFSVKTPYKPSLFQNKWIVDTGATDHMDLISWKRIGLARRKHGLYILQVTDSQPTLSIPCTALVFDKSTANAAALLCVKSTANAAEFDVWHHRSLDLTMALSSLWMIFILNKAIPHIHSLSDMQLPTSSTQSPAFPSVVIPTPSTNSALPPISSSTHPHFTPQPHSTPQPCSSPPSHSLCSPPIHISSQHNIVPPVPPIRQYTRTHKLPAYLQNYQCNNASSDPVSLSTVVQGNSSTNFPLSQVLSYSHLSPNYKSFVFNASTIREPSTYNEASKSLHWCEAMTAEIHALETNQTWSLTSLPPGKTPIGCKWVYEVKLRSDGTLERYKARLVAKGYNQQEGFDYFETFSPVAKFVTVRCLLAIAAMQGWVLYQLDVNNAFLHGTLDEEVYMSLPPDFHSKGEPYPSDTVCRLQKSLYGLKQASRQWFSKFSNTLLHYVYVDDILIASNNAEAIAALKTYLDSQFKLKDLGPVRYFLGLEIARSSKGISISQRKYALEIMEDAGMLGCKPAKCPMDQNLKLSKHEGPLLLDPSIYRRLIGRLMYLTMTRPDIVFLVHKLSQFMESPRAPHLQAAQHILQYIKGAPSQGLLYASTSDLHIKAFSDSDWAGCPDTRRSTIGYCVFLGSSLVSWRSKKQNTVSRSSAEAEYRAMAAAVCEPLKENDKQLRRSGRYDNAMFGFAPYGPYWREMRKVVTIELLSNHWLDMLKHIRTLEVKAAIRELFKLWVRKGCGETGVLVDMKQWFGDSMHNVILRMVAGKRFFGAGADCGEAEVQSFEKLMRDFSYLFGVFVLSDTIPFLRWLDANGYEKAMKKTAKELDTMMGRLLEEHKQKKLLGGEENGEQDFMDVMLTILEDAGIASFDADTINKSTCLETLRLYPPAPIISLRAALEDCTLSTGYQIPAGTRLMVNAWKIHRDKSIWSDPHKFQPERFLTSHKDIDVRGHNFELIPFGSRRQSCPGISLALQLVHLTLASLLHGFEVSKPSNDDVDMAESPGLANLKATPLEVILPPRLKSELYGE</sequence>
<evidence type="ECO:0000259" key="9">
    <source>
        <dbReference type="Pfam" id="PF14244"/>
    </source>
</evidence>
<evidence type="ECO:0008006" key="11">
    <source>
        <dbReference type="Google" id="ProtNLM"/>
    </source>
</evidence>
<evidence type="ECO:0000256" key="1">
    <source>
        <dbReference type="ARBA" id="ARBA00022617"/>
    </source>
</evidence>
<dbReference type="SUPFAM" id="SSF48264">
    <property type="entry name" value="Cytochrome P450"/>
    <property type="match status" value="1"/>
</dbReference>
<accession>A0A2N9JBS7</accession>
<dbReference type="Pfam" id="PF07727">
    <property type="entry name" value="RVT_2"/>
    <property type="match status" value="1"/>
</dbReference>
<feature type="binding site" description="axial binding residue" evidence="6">
    <location>
        <position position="1324"/>
    </location>
    <ligand>
        <name>heme</name>
        <dbReference type="ChEBI" id="CHEBI:30413"/>
    </ligand>
    <ligandPart>
        <name>Fe</name>
        <dbReference type="ChEBI" id="CHEBI:18248"/>
    </ligandPart>
</feature>
<dbReference type="Pfam" id="PF14244">
    <property type="entry name" value="Retrotran_gag_3"/>
    <property type="match status" value="1"/>
</dbReference>
<keyword evidence="3" id="KW-0560">Oxidoreductase</keyword>
<dbReference type="PANTHER" id="PTHR47947">
    <property type="entry name" value="CYTOCHROME P450 82C3-RELATED"/>
    <property type="match status" value="1"/>
</dbReference>
<dbReference type="SUPFAM" id="SSF56672">
    <property type="entry name" value="DNA/RNA polymerases"/>
    <property type="match status" value="1"/>
</dbReference>
<protein>
    <recommendedName>
        <fullName evidence="11">Reverse transcriptase Ty1/copia-type domain-containing protein</fullName>
    </recommendedName>
</protein>
<evidence type="ECO:0000259" key="8">
    <source>
        <dbReference type="Pfam" id="PF07727"/>
    </source>
</evidence>
<dbReference type="GO" id="GO:0020037">
    <property type="term" value="F:heme binding"/>
    <property type="evidence" value="ECO:0007669"/>
    <property type="project" value="InterPro"/>
</dbReference>
<evidence type="ECO:0000256" key="6">
    <source>
        <dbReference type="PIRSR" id="PIRSR602401-1"/>
    </source>
</evidence>
<proteinExistence type="predicted"/>
<dbReference type="PANTHER" id="PTHR47947:SF29">
    <property type="entry name" value="CYTOCHROME P450 CYP82D47-LIKE"/>
    <property type="match status" value="1"/>
</dbReference>
<dbReference type="GO" id="GO:0004497">
    <property type="term" value="F:monooxygenase activity"/>
    <property type="evidence" value="ECO:0007669"/>
    <property type="project" value="UniProtKB-KW"/>
</dbReference>
<evidence type="ECO:0000256" key="4">
    <source>
        <dbReference type="ARBA" id="ARBA00023004"/>
    </source>
</evidence>
<dbReference type="InterPro" id="IPR043502">
    <property type="entry name" value="DNA/RNA_pol_sf"/>
</dbReference>
<feature type="domain" description="Retrotransposon Copia-like N-terminal" evidence="9">
    <location>
        <begin position="33"/>
        <end position="79"/>
    </location>
</feature>
<dbReference type="Pfam" id="PF00067">
    <property type="entry name" value="p450"/>
    <property type="match status" value="2"/>
</dbReference>
<gene>
    <name evidence="10" type="ORF">FSB_LOCUS61987</name>
</gene>
<keyword evidence="4 6" id="KW-0408">Iron</keyword>
<dbReference type="InterPro" id="IPR036396">
    <property type="entry name" value="Cyt_P450_sf"/>
</dbReference>
<dbReference type="GO" id="GO:0005506">
    <property type="term" value="F:iron ion binding"/>
    <property type="evidence" value="ECO:0007669"/>
    <property type="project" value="InterPro"/>
</dbReference>
<evidence type="ECO:0000256" key="2">
    <source>
        <dbReference type="ARBA" id="ARBA00022723"/>
    </source>
</evidence>
<feature type="region of interest" description="Disordered" evidence="7">
    <location>
        <begin position="1"/>
        <end position="21"/>
    </location>
</feature>
<dbReference type="CDD" id="cd09272">
    <property type="entry name" value="RNase_HI_RT_Ty1"/>
    <property type="match status" value="1"/>
</dbReference>
<evidence type="ECO:0000256" key="7">
    <source>
        <dbReference type="SAM" id="MobiDB-lite"/>
    </source>
</evidence>
<dbReference type="InterPro" id="IPR013103">
    <property type="entry name" value="RVT_2"/>
</dbReference>
<dbReference type="InterPro" id="IPR029472">
    <property type="entry name" value="Copia-like_N"/>
</dbReference>